<comment type="caution">
    <text evidence="5">The sequence shown here is derived from an EMBL/GenBank/DDBJ whole genome shotgun (WGS) entry which is preliminary data.</text>
</comment>
<dbReference type="InterPro" id="IPR050743">
    <property type="entry name" value="2-oxoacid_DH_E2_comp"/>
</dbReference>
<dbReference type="PANTHER" id="PTHR43178">
    <property type="entry name" value="DIHYDROLIPOAMIDE ACETYLTRANSFERASE COMPONENT OF PYRUVATE DEHYDROGENASE COMPLEX"/>
    <property type="match status" value="1"/>
</dbReference>
<evidence type="ECO:0000313" key="5">
    <source>
        <dbReference type="EMBL" id="CCH75773.1"/>
    </source>
</evidence>
<keyword evidence="2" id="KW-0808">Transferase</keyword>
<dbReference type="Pfam" id="PF00198">
    <property type="entry name" value="2-oxoacid_dh"/>
    <property type="match status" value="1"/>
</dbReference>
<sequence length="222" mass="23145">MRKIVAERMMHSVSSTATVTYTSSAPASALLALRARFKASDPAMGVDAVTLGDLVNFAAVRAATRHPVFSAHLEDGILRTFEDVHLGIAVDTPRGLLVPTVRFASRMGLRELAAHTKSLIGEAQSGGINPDLLAGATFTVSNLGAFGIESFSPIINAPQTAILGVDAISTRAAIGAAGELVAEQRIGFSLTADHRVIDGADAARFLRDLTTVIAEIDLAIVG</sequence>
<dbReference type="STRING" id="1193182.BN11_950001"/>
<dbReference type="PANTHER" id="PTHR43178:SF5">
    <property type="entry name" value="LIPOAMIDE ACYLTRANSFERASE COMPONENT OF BRANCHED-CHAIN ALPHA-KETO ACID DEHYDROGENASE COMPLEX, MITOCHONDRIAL"/>
    <property type="match status" value="1"/>
</dbReference>
<protein>
    <recommendedName>
        <fullName evidence="4">2-oxoacid dehydrogenase acyltransferase catalytic domain-containing protein</fullName>
    </recommendedName>
</protein>
<evidence type="ECO:0000256" key="2">
    <source>
        <dbReference type="ARBA" id="ARBA00022679"/>
    </source>
</evidence>
<proteinExistence type="predicted"/>
<dbReference type="SUPFAM" id="SSF52777">
    <property type="entry name" value="CoA-dependent acyltransferases"/>
    <property type="match status" value="1"/>
</dbReference>
<name>W6K1I4_9MICO</name>
<accession>W6K1I4</accession>
<keyword evidence="3" id="KW-0012">Acyltransferase</keyword>
<gene>
    <name evidence="5" type="ORF">BN11_950001</name>
</gene>
<dbReference type="GO" id="GO:0031405">
    <property type="term" value="F:lipoic acid binding"/>
    <property type="evidence" value="ECO:0007669"/>
    <property type="project" value="TreeGrafter"/>
</dbReference>
<evidence type="ECO:0000256" key="3">
    <source>
        <dbReference type="ARBA" id="ARBA00023315"/>
    </source>
</evidence>
<dbReference type="EMBL" id="CAJA01000524">
    <property type="protein sequence ID" value="CCH75773.1"/>
    <property type="molecule type" value="Genomic_DNA"/>
</dbReference>
<dbReference type="GO" id="GO:0005737">
    <property type="term" value="C:cytoplasm"/>
    <property type="evidence" value="ECO:0007669"/>
    <property type="project" value="TreeGrafter"/>
</dbReference>
<organism evidence="5 6">
    <name type="scientific">Nostocoides australiense Ben110</name>
    <dbReference type="NCBI Taxonomy" id="1193182"/>
    <lineage>
        <taxon>Bacteria</taxon>
        <taxon>Bacillati</taxon>
        <taxon>Actinomycetota</taxon>
        <taxon>Actinomycetes</taxon>
        <taxon>Micrococcales</taxon>
        <taxon>Intrasporangiaceae</taxon>
        <taxon>Nostocoides</taxon>
    </lineage>
</organism>
<dbReference type="InterPro" id="IPR023213">
    <property type="entry name" value="CAT-like_dom_sf"/>
</dbReference>
<evidence type="ECO:0000313" key="6">
    <source>
        <dbReference type="Proteomes" id="UP000035763"/>
    </source>
</evidence>
<dbReference type="Proteomes" id="UP000035763">
    <property type="component" value="Unassembled WGS sequence"/>
</dbReference>
<keyword evidence="6" id="KW-1185">Reference proteome</keyword>
<dbReference type="AlphaFoldDB" id="W6K1I4"/>
<comment type="cofactor">
    <cofactor evidence="1">
        <name>(R)-lipoate</name>
        <dbReference type="ChEBI" id="CHEBI:83088"/>
    </cofactor>
</comment>
<evidence type="ECO:0000259" key="4">
    <source>
        <dbReference type="Pfam" id="PF00198"/>
    </source>
</evidence>
<reference evidence="5 6" key="1">
    <citation type="journal article" date="2013" name="ISME J.">
        <title>A metabolic model for members of the genus Tetrasphaera involved in enhanced biological phosphorus removal.</title>
        <authorList>
            <person name="Kristiansen R."/>
            <person name="Nguyen H.T.T."/>
            <person name="Saunders A.M."/>
            <person name="Nielsen J.L."/>
            <person name="Wimmer R."/>
            <person name="Le V.Q."/>
            <person name="McIlroy S.J."/>
            <person name="Petrovski S."/>
            <person name="Seviour R.J."/>
            <person name="Calteau A."/>
            <person name="Nielsen K.L."/>
            <person name="Nielsen P.H."/>
        </authorList>
    </citation>
    <scope>NUCLEOTIDE SEQUENCE [LARGE SCALE GENOMIC DNA]</scope>
    <source>
        <strain evidence="5 6">Ben110</strain>
    </source>
</reference>
<feature type="domain" description="2-oxoacid dehydrogenase acyltransferase catalytic" evidence="4">
    <location>
        <begin position="1"/>
        <end position="218"/>
    </location>
</feature>
<dbReference type="Gene3D" id="3.30.559.10">
    <property type="entry name" value="Chloramphenicol acetyltransferase-like domain"/>
    <property type="match status" value="1"/>
</dbReference>
<dbReference type="GO" id="GO:0016407">
    <property type="term" value="F:acetyltransferase activity"/>
    <property type="evidence" value="ECO:0007669"/>
    <property type="project" value="TreeGrafter"/>
</dbReference>
<evidence type="ECO:0000256" key="1">
    <source>
        <dbReference type="ARBA" id="ARBA00001938"/>
    </source>
</evidence>
<dbReference type="InterPro" id="IPR001078">
    <property type="entry name" value="2-oxoacid_DH_actylTfrase"/>
</dbReference>